<proteinExistence type="predicted"/>
<keyword evidence="3 4" id="KW-0472">Membrane</keyword>
<sequence length="76" mass="7983">MVQKYNIFGAQVASKWLAMATLGTMFGGVYFATGSSKQAPAAPPLNAASSDEADFIKKFIDSAESDEKAKAAPAKH</sequence>
<evidence type="ECO:0000256" key="1">
    <source>
        <dbReference type="ARBA" id="ARBA00004325"/>
    </source>
</evidence>
<keyword evidence="6" id="KW-1185">Reference proteome</keyword>
<keyword evidence="2" id="KW-0496">Mitochondrion</keyword>
<reference evidence="5" key="2">
    <citation type="submission" date="2023-06" db="EMBL/GenBank/DDBJ databases">
        <authorList>
            <consortium name="Lawrence Berkeley National Laboratory"/>
            <person name="Haridas S."/>
            <person name="Hensen N."/>
            <person name="Bonometti L."/>
            <person name="Westerberg I."/>
            <person name="Brannstrom I.O."/>
            <person name="Guillou S."/>
            <person name="Cros-Aarteil S."/>
            <person name="Calhoun S."/>
            <person name="Kuo A."/>
            <person name="Mondo S."/>
            <person name="Pangilinan J."/>
            <person name="Riley R."/>
            <person name="LaButti K."/>
            <person name="Andreopoulos B."/>
            <person name="Lipzen A."/>
            <person name="Chen C."/>
            <person name="Yanf M."/>
            <person name="Daum C."/>
            <person name="Ng V."/>
            <person name="Clum A."/>
            <person name="Steindorff A."/>
            <person name="Ohm R."/>
            <person name="Martin F."/>
            <person name="Silar P."/>
            <person name="Natvig D."/>
            <person name="Lalanne C."/>
            <person name="Gautier V."/>
            <person name="Ament-velasquez S.L."/>
            <person name="Kruys A."/>
            <person name="Hutchinson M.I."/>
            <person name="Powell A.J."/>
            <person name="Barry K."/>
            <person name="Miller A.N."/>
            <person name="Grigoriev I.V."/>
            <person name="Debuchy R."/>
            <person name="Gladieux P."/>
            <person name="Thoren M.H."/>
            <person name="Johannesson H."/>
        </authorList>
    </citation>
    <scope>NUCLEOTIDE SEQUENCE</scope>
    <source>
        <strain evidence="5">CBS 232.78</strain>
    </source>
</reference>
<reference evidence="5" key="1">
    <citation type="journal article" date="2023" name="Mol. Phylogenet. Evol.">
        <title>Genome-scale phylogeny and comparative genomics of the fungal order Sordariales.</title>
        <authorList>
            <person name="Hensen N."/>
            <person name="Bonometti L."/>
            <person name="Westerberg I."/>
            <person name="Brannstrom I.O."/>
            <person name="Guillou S."/>
            <person name="Cros-Aarteil S."/>
            <person name="Calhoun S."/>
            <person name="Haridas S."/>
            <person name="Kuo A."/>
            <person name="Mondo S."/>
            <person name="Pangilinan J."/>
            <person name="Riley R."/>
            <person name="LaButti K."/>
            <person name="Andreopoulos B."/>
            <person name="Lipzen A."/>
            <person name="Chen C."/>
            <person name="Yan M."/>
            <person name="Daum C."/>
            <person name="Ng V."/>
            <person name="Clum A."/>
            <person name="Steindorff A."/>
            <person name="Ohm R.A."/>
            <person name="Martin F."/>
            <person name="Silar P."/>
            <person name="Natvig D.O."/>
            <person name="Lalanne C."/>
            <person name="Gautier V."/>
            <person name="Ament-Velasquez S.L."/>
            <person name="Kruys A."/>
            <person name="Hutchinson M.I."/>
            <person name="Powell A.J."/>
            <person name="Barry K."/>
            <person name="Miller A.N."/>
            <person name="Grigoriev I.V."/>
            <person name="Debuchy R."/>
            <person name="Gladieux P."/>
            <person name="Hiltunen Thoren M."/>
            <person name="Johannesson H."/>
        </authorList>
    </citation>
    <scope>NUCLEOTIDE SEQUENCE</scope>
    <source>
        <strain evidence="5">CBS 232.78</strain>
    </source>
</reference>
<evidence type="ECO:0000313" key="6">
    <source>
        <dbReference type="Proteomes" id="UP001285441"/>
    </source>
</evidence>
<dbReference type="Pfam" id="PF11022">
    <property type="entry name" value="ATP19"/>
    <property type="match status" value="1"/>
</dbReference>
<accession>A0AAE0NXH1</accession>
<feature type="transmembrane region" description="Helical" evidence="4">
    <location>
        <begin position="12"/>
        <end position="32"/>
    </location>
</feature>
<keyword evidence="4" id="KW-1133">Transmembrane helix</keyword>
<dbReference type="PANTHER" id="PTHR28074">
    <property type="entry name" value="ATP SYNTHASE SUBUNIT K, MITOCHONDRIAL"/>
    <property type="match status" value="1"/>
</dbReference>
<comment type="subcellular location">
    <subcellularLocation>
        <location evidence="1">Mitochondrion membrane</location>
    </subcellularLocation>
</comment>
<dbReference type="InterPro" id="IPR021278">
    <property type="entry name" value="ATP19"/>
</dbReference>
<gene>
    <name evidence="5" type="ORF">B0H63DRAFT_518592</name>
</gene>
<dbReference type="GO" id="GO:0031966">
    <property type="term" value="C:mitochondrial membrane"/>
    <property type="evidence" value="ECO:0007669"/>
    <property type="project" value="UniProtKB-SubCell"/>
</dbReference>
<protein>
    <submittedName>
        <fullName evidence="5">Uncharacterized protein</fullName>
    </submittedName>
</protein>
<keyword evidence="4" id="KW-0812">Transmembrane</keyword>
<evidence type="ECO:0000256" key="4">
    <source>
        <dbReference type="SAM" id="Phobius"/>
    </source>
</evidence>
<evidence type="ECO:0000313" key="5">
    <source>
        <dbReference type="EMBL" id="KAK3389359.1"/>
    </source>
</evidence>
<name>A0AAE0NXH1_9PEZI</name>
<dbReference type="GO" id="GO:0015986">
    <property type="term" value="P:proton motive force-driven ATP synthesis"/>
    <property type="evidence" value="ECO:0007669"/>
    <property type="project" value="TreeGrafter"/>
</dbReference>
<organism evidence="5 6">
    <name type="scientific">Podospora didyma</name>
    <dbReference type="NCBI Taxonomy" id="330526"/>
    <lineage>
        <taxon>Eukaryota</taxon>
        <taxon>Fungi</taxon>
        <taxon>Dikarya</taxon>
        <taxon>Ascomycota</taxon>
        <taxon>Pezizomycotina</taxon>
        <taxon>Sordariomycetes</taxon>
        <taxon>Sordariomycetidae</taxon>
        <taxon>Sordariales</taxon>
        <taxon>Podosporaceae</taxon>
        <taxon>Podospora</taxon>
    </lineage>
</organism>
<dbReference type="Proteomes" id="UP001285441">
    <property type="component" value="Unassembled WGS sequence"/>
</dbReference>
<comment type="caution">
    <text evidence="5">The sequence shown here is derived from an EMBL/GenBank/DDBJ whole genome shotgun (WGS) entry which is preliminary data.</text>
</comment>
<evidence type="ECO:0000256" key="2">
    <source>
        <dbReference type="ARBA" id="ARBA00023128"/>
    </source>
</evidence>
<evidence type="ECO:0000256" key="3">
    <source>
        <dbReference type="ARBA" id="ARBA00023136"/>
    </source>
</evidence>
<dbReference type="PANTHER" id="PTHR28074:SF1">
    <property type="entry name" value="ATP SYNTHASE SUBUNIT K, MITOCHONDRIAL"/>
    <property type="match status" value="1"/>
</dbReference>
<dbReference type="EMBL" id="JAULSW010000002">
    <property type="protein sequence ID" value="KAK3389359.1"/>
    <property type="molecule type" value="Genomic_DNA"/>
</dbReference>
<dbReference type="AlphaFoldDB" id="A0AAE0NXH1"/>